<dbReference type="PANTHER" id="PTHR42110:SF1">
    <property type="entry name" value="L-ASPARAGINASE, PUTATIVE (AFU_ORTHOLOGUE AFUA_3G11890)-RELATED"/>
    <property type="match status" value="1"/>
</dbReference>
<dbReference type="InterPro" id="IPR010349">
    <property type="entry name" value="Asparaginase_II"/>
</dbReference>
<dbReference type="Proteomes" id="UP000320393">
    <property type="component" value="Unassembled WGS sequence"/>
</dbReference>
<accession>A0A537LI65</accession>
<comment type="caution">
    <text evidence="2">The sequence shown here is derived from an EMBL/GenBank/DDBJ whole genome shotgun (WGS) entry which is preliminary data.</text>
</comment>
<reference evidence="2 3" key="1">
    <citation type="journal article" date="2019" name="Nat. Microbiol.">
        <title>Mediterranean grassland soil C-N compound turnover is dependent on rainfall and depth, and is mediated by genomically divergent microorganisms.</title>
        <authorList>
            <person name="Diamond S."/>
            <person name="Andeer P.F."/>
            <person name="Li Z."/>
            <person name="Crits-Christoph A."/>
            <person name="Burstein D."/>
            <person name="Anantharaman K."/>
            <person name="Lane K.R."/>
            <person name="Thomas B.C."/>
            <person name="Pan C."/>
            <person name="Northen T.R."/>
            <person name="Banfield J.F."/>
        </authorList>
    </citation>
    <scope>NUCLEOTIDE SEQUENCE [LARGE SCALE GENOMIC DNA]</scope>
    <source>
        <strain evidence="2">NP_5</strain>
    </source>
</reference>
<dbReference type="Pfam" id="PF06089">
    <property type="entry name" value="Asparaginase_II"/>
    <property type="match status" value="1"/>
</dbReference>
<name>A0A537LI65_9BACT</name>
<feature type="region of interest" description="Disordered" evidence="1">
    <location>
        <begin position="1"/>
        <end position="27"/>
    </location>
</feature>
<feature type="region of interest" description="Disordered" evidence="1">
    <location>
        <begin position="41"/>
        <end position="106"/>
    </location>
</feature>
<proteinExistence type="predicted"/>
<sequence>MASGADVAARSGVRPAVLRPRRGGVPEARYPEAGWIALRSSKSGAVPASKASTAAWSRSPTARGGSAIESGPRTLGRSSDLPPSRFRRSLWSNRGSHSGEPDHPGAVRAILSKARLDERALQCGAHAPLDPATAQALIRDGLAPEPVHNNCSGKHAGMLAACVITGADAESLASTHHPIVRNHHGWAVGEMRPVFRLEKVS</sequence>
<organism evidence="2 3">
    <name type="scientific">Candidatus Segetimicrobium genomatis</name>
    <dbReference type="NCBI Taxonomy" id="2569760"/>
    <lineage>
        <taxon>Bacteria</taxon>
        <taxon>Bacillati</taxon>
        <taxon>Candidatus Sysuimicrobiota</taxon>
        <taxon>Candidatus Sysuimicrobiia</taxon>
        <taxon>Candidatus Sysuimicrobiales</taxon>
        <taxon>Candidatus Segetimicrobiaceae</taxon>
        <taxon>Candidatus Segetimicrobium</taxon>
    </lineage>
</organism>
<dbReference type="EMBL" id="VBAM01000456">
    <property type="protein sequence ID" value="TMJ07714.1"/>
    <property type="molecule type" value="Genomic_DNA"/>
</dbReference>
<dbReference type="AlphaFoldDB" id="A0A537LI65"/>
<evidence type="ECO:0000313" key="2">
    <source>
        <dbReference type="EMBL" id="TMJ07714.1"/>
    </source>
</evidence>
<dbReference type="PANTHER" id="PTHR42110">
    <property type="entry name" value="L-ASPARAGINASE, PUTATIVE (AFU_ORTHOLOGUE AFUA_3G11890)-RELATED"/>
    <property type="match status" value="1"/>
</dbReference>
<evidence type="ECO:0000256" key="1">
    <source>
        <dbReference type="SAM" id="MobiDB-lite"/>
    </source>
</evidence>
<evidence type="ECO:0000313" key="3">
    <source>
        <dbReference type="Proteomes" id="UP000320393"/>
    </source>
</evidence>
<gene>
    <name evidence="2" type="ORF">E6H02_11035</name>
</gene>
<protein>
    <submittedName>
        <fullName evidence="2">Asparaginase</fullName>
    </submittedName>
</protein>
<feature type="compositionally biased region" description="Polar residues" evidence="1">
    <location>
        <begin position="50"/>
        <end position="60"/>
    </location>
</feature>